<organism evidence="6 7">
    <name type="scientific">Salinicola rhizosphaerae</name>
    <dbReference type="NCBI Taxonomy" id="1443141"/>
    <lineage>
        <taxon>Bacteria</taxon>
        <taxon>Pseudomonadati</taxon>
        <taxon>Pseudomonadota</taxon>
        <taxon>Gammaproteobacteria</taxon>
        <taxon>Oceanospirillales</taxon>
        <taxon>Halomonadaceae</taxon>
        <taxon>Salinicola</taxon>
    </lineage>
</organism>
<keyword evidence="7" id="KW-1185">Reference proteome</keyword>
<dbReference type="InterPro" id="IPR003439">
    <property type="entry name" value="ABC_transporter-like_ATP-bd"/>
</dbReference>
<gene>
    <name evidence="6" type="ORF">GCM10009038_10210</name>
</gene>
<feature type="domain" description="ABC transporter" evidence="5">
    <location>
        <begin position="7"/>
        <end position="241"/>
    </location>
</feature>
<dbReference type="SMART" id="SM00382">
    <property type="entry name" value="AAA"/>
    <property type="match status" value="1"/>
</dbReference>
<keyword evidence="2" id="KW-0813">Transport</keyword>
<evidence type="ECO:0000313" key="6">
    <source>
        <dbReference type="EMBL" id="GHB13861.1"/>
    </source>
</evidence>
<dbReference type="EMBL" id="BMZI01000002">
    <property type="protein sequence ID" value="GHB13861.1"/>
    <property type="molecule type" value="Genomic_DNA"/>
</dbReference>
<reference evidence="7" key="1">
    <citation type="journal article" date="2019" name="Int. J. Syst. Evol. Microbiol.">
        <title>The Global Catalogue of Microorganisms (GCM) 10K type strain sequencing project: providing services to taxonomists for standard genome sequencing and annotation.</title>
        <authorList>
            <consortium name="The Broad Institute Genomics Platform"/>
            <consortium name="The Broad Institute Genome Sequencing Center for Infectious Disease"/>
            <person name="Wu L."/>
            <person name="Ma J."/>
        </authorList>
    </citation>
    <scope>NUCLEOTIDE SEQUENCE [LARGE SCALE GENOMIC DNA]</scope>
    <source>
        <strain evidence="7">KCTC 32998</strain>
    </source>
</reference>
<evidence type="ECO:0000259" key="5">
    <source>
        <dbReference type="PROSITE" id="PS50893"/>
    </source>
</evidence>
<dbReference type="SUPFAM" id="SSF52540">
    <property type="entry name" value="P-loop containing nucleoside triphosphate hydrolases"/>
    <property type="match status" value="1"/>
</dbReference>
<dbReference type="InterPro" id="IPR003593">
    <property type="entry name" value="AAA+_ATPase"/>
</dbReference>
<evidence type="ECO:0000256" key="3">
    <source>
        <dbReference type="ARBA" id="ARBA00022741"/>
    </source>
</evidence>
<keyword evidence="4 6" id="KW-0067">ATP-binding</keyword>
<dbReference type="PANTHER" id="PTHR42734:SF5">
    <property type="entry name" value="IRON TRANSPORT SYSTEM ATP-BINDING PROTEIN HI_0361-RELATED"/>
    <property type="match status" value="1"/>
</dbReference>
<dbReference type="PROSITE" id="PS00211">
    <property type="entry name" value="ABC_TRANSPORTER_1"/>
    <property type="match status" value="1"/>
</dbReference>
<sequence length="265" mass="28742">MADEPLIHARDIAAGKGSASVFEALSFTIAPGSFTALVGPNGAGKTSLFETLLGLVPLHAGTLAVMGDKPRRARRHIAYVPQASRLLHDDALIGREFVSAAYQAHRWGMPLPNRRRQRSRVVDAALETVDASDLARRRLSTLSGGQRQRLLIAQALVNDPHLILLDEPLSQLDPAARDRIVSVADALARRGIAVIFSTHDINPVLQVCDQVLYLAGGRGRAGRVDEIICDSTLSELYGTSMRVISEGGRRFVFEGSQRRLRAVGQ</sequence>
<evidence type="ECO:0000256" key="2">
    <source>
        <dbReference type="ARBA" id="ARBA00022448"/>
    </source>
</evidence>
<dbReference type="GO" id="GO:0005524">
    <property type="term" value="F:ATP binding"/>
    <property type="evidence" value="ECO:0007669"/>
    <property type="project" value="UniProtKB-KW"/>
</dbReference>
<dbReference type="Pfam" id="PF00005">
    <property type="entry name" value="ABC_tran"/>
    <property type="match status" value="1"/>
</dbReference>
<dbReference type="RefSeq" id="WP_189443559.1">
    <property type="nucleotide sequence ID" value="NZ_BMZI01000002.1"/>
</dbReference>
<keyword evidence="3" id="KW-0547">Nucleotide-binding</keyword>
<comment type="caution">
    <text evidence="6">The sequence shown here is derived from an EMBL/GenBank/DDBJ whole genome shotgun (WGS) entry which is preliminary data.</text>
</comment>
<dbReference type="InterPro" id="IPR027417">
    <property type="entry name" value="P-loop_NTPase"/>
</dbReference>
<dbReference type="PROSITE" id="PS50893">
    <property type="entry name" value="ABC_TRANSPORTER_2"/>
    <property type="match status" value="1"/>
</dbReference>
<comment type="similarity">
    <text evidence="1">Belongs to the ABC transporter superfamily.</text>
</comment>
<dbReference type="InterPro" id="IPR050153">
    <property type="entry name" value="Metal_Ion_Import_ABC"/>
</dbReference>
<proteinExistence type="inferred from homology"/>
<name>A0ABQ3DTB1_9GAMM</name>
<accession>A0ABQ3DTB1</accession>
<evidence type="ECO:0000256" key="4">
    <source>
        <dbReference type="ARBA" id="ARBA00022840"/>
    </source>
</evidence>
<dbReference type="Gene3D" id="3.40.50.300">
    <property type="entry name" value="P-loop containing nucleotide triphosphate hydrolases"/>
    <property type="match status" value="1"/>
</dbReference>
<dbReference type="PANTHER" id="PTHR42734">
    <property type="entry name" value="METAL TRANSPORT SYSTEM ATP-BINDING PROTEIN TM_0124-RELATED"/>
    <property type="match status" value="1"/>
</dbReference>
<dbReference type="Proteomes" id="UP000646745">
    <property type="component" value="Unassembled WGS sequence"/>
</dbReference>
<protein>
    <submittedName>
        <fullName evidence="6">ABC transporter ATP-binding protein</fullName>
    </submittedName>
</protein>
<evidence type="ECO:0000313" key="7">
    <source>
        <dbReference type="Proteomes" id="UP000646745"/>
    </source>
</evidence>
<dbReference type="InterPro" id="IPR017871">
    <property type="entry name" value="ABC_transporter-like_CS"/>
</dbReference>
<evidence type="ECO:0000256" key="1">
    <source>
        <dbReference type="ARBA" id="ARBA00005417"/>
    </source>
</evidence>